<dbReference type="Pfam" id="PF02893">
    <property type="entry name" value="GRAM"/>
    <property type="match status" value="1"/>
</dbReference>
<dbReference type="GO" id="GO:0032934">
    <property type="term" value="F:sterol binding"/>
    <property type="evidence" value="ECO:0007669"/>
    <property type="project" value="TreeGrafter"/>
</dbReference>
<dbReference type="AlphaFoldDB" id="A0A699ZEN6"/>
<protein>
    <submittedName>
        <fullName evidence="3">VASt domain-containing protein</fullName>
    </submittedName>
</protein>
<accession>A0A699ZEN6</accession>
<evidence type="ECO:0000256" key="1">
    <source>
        <dbReference type="SAM" id="MobiDB-lite"/>
    </source>
</evidence>
<dbReference type="InterPro" id="IPR051482">
    <property type="entry name" value="Cholesterol_transport"/>
</dbReference>
<feature type="compositionally biased region" description="Basic and acidic residues" evidence="1">
    <location>
        <begin position="24"/>
        <end position="35"/>
    </location>
</feature>
<evidence type="ECO:0000313" key="3">
    <source>
        <dbReference type="EMBL" id="GFH20611.1"/>
    </source>
</evidence>
<dbReference type="Proteomes" id="UP000485058">
    <property type="component" value="Unassembled WGS sequence"/>
</dbReference>
<dbReference type="PANTHER" id="PTHR23319:SF4">
    <property type="entry name" value="GRAM DOMAIN CONTAINING 1B, ISOFORM E"/>
    <property type="match status" value="1"/>
</dbReference>
<name>A0A699ZEN6_HAELA</name>
<proteinExistence type="predicted"/>
<dbReference type="GO" id="GO:0120015">
    <property type="term" value="F:sterol transfer activity"/>
    <property type="evidence" value="ECO:0007669"/>
    <property type="project" value="TreeGrafter"/>
</dbReference>
<organism evidence="3 4">
    <name type="scientific">Haematococcus lacustris</name>
    <name type="common">Green alga</name>
    <name type="synonym">Haematococcus pluvialis</name>
    <dbReference type="NCBI Taxonomy" id="44745"/>
    <lineage>
        <taxon>Eukaryota</taxon>
        <taxon>Viridiplantae</taxon>
        <taxon>Chlorophyta</taxon>
        <taxon>core chlorophytes</taxon>
        <taxon>Chlorophyceae</taxon>
        <taxon>CS clade</taxon>
        <taxon>Chlamydomonadales</taxon>
        <taxon>Haematococcaceae</taxon>
        <taxon>Haematococcus</taxon>
    </lineage>
</organism>
<keyword evidence="4" id="KW-1185">Reference proteome</keyword>
<feature type="domain" description="GRAM" evidence="2">
    <location>
        <begin position="79"/>
        <end position="129"/>
    </location>
</feature>
<feature type="region of interest" description="Disordered" evidence="1">
    <location>
        <begin position="1"/>
        <end position="50"/>
    </location>
</feature>
<sequence length="201" mass="21990">MQLESRANSTSAIPPLTPIAPSHHGTDSLDCRDQQRPSATGDSGSGWRLPSGSQILPGWLSRVMSRSEELSNWFGIPGTEGRMYVFDHYLCFHSNVFGFSKKKVINFEDVVGVRKKSHFRFPNSIEVRTFLAASAGTITTVAAASASAVGTKPSSFPNCHAPMHPGEGALHMHCKLMWHGCQPFMWRAYKPLSQGHAAPSH</sequence>
<comment type="caution">
    <text evidence="3">The sequence shown here is derived from an EMBL/GenBank/DDBJ whole genome shotgun (WGS) entry which is preliminary data.</text>
</comment>
<gene>
    <name evidence="3" type="ORF">HaLaN_17761</name>
</gene>
<dbReference type="InterPro" id="IPR004182">
    <property type="entry name" value="GRAM"/>
</dbReference>
<dbReference type="GO" id="GO:0032366">
    <property type="term" value="P:intracellular sterol transport"/>
    <property type="evidence" value="ECO:0007669"/>
    <property type="project" value="TreeGrafter"/>
</dbReference>
<dbReference type="GO" id="GO:0005886">
    <property type="term" value="C:plasma membrane"/>
    <property type="evidence" value="ECO:0007669"/>
    <property type="project" value="TreeGrafter"/>
</dbReference>
<dbReference type="PANTHER" id="PTHR23319">
    <property type="entry name" value="GRAM DOMAIN CONTAINING 1B, ISOFORM E"/>
    <property type="match status" value="1"/>
</dbReference>
<dbReference type="Gene3D" id="2.30.29.30">
    <property type="entry name" value="Pleckstrin-homology domain (PH domain)/Phosphotyrosine-binding domain (PTB)"/>
    <property type="match status" value="1"/>
</dbReference>
<evidence type="ECO:0000259" key="2">
    <source>
        <dbReference type="Pfam" id="PF02893"/>
    </source>
</evidence>
<dbReference type="InterPro" id="IPR011993">
    <property type="entry name" value="PH-like_dom_sf"/>
</dbReference>
<reference evidence="3 4" key="1">
    <citation type="submission" date="2020-02" db="EMBL/GenBank/DDBJ databases">
        <title>Draft genome sequence of Haematococcus lacustris strain NIES-144.</title>
        <authorList>
            <person name="Morimoto D."/>
            <person name="Nakagawa S."/>
            <person name="Yoshida T."/>
            <person name="Sawayama S."/>
        </authorList>
    </citation>
    <scope>NUCLEOTIDE SEQUENCE [LARGE SCALE GENOMIC DNA]</scope>
    <source>
        <strain evidence="3 4">NIES-144</strain>
    </source>
</reference>
<dbReference type="GO" id="GO:0005789">
    <property type="term" value="C:endoplasmic reticulum membrane"/>
    <property type="evidence" value="ECO:0007669"/>
    <property type="project" value="TreeGrafter"/>
</dbReference>
<evidence type="ECO:0000313" key="4">
    <source>
        <dbReference type="Proteomes" id="UP000485058"/>
    </source>
</evidence>
<dbReference type="GO" id="GO:0140268">
    <property type="term" value="C:endoplasmic reticulum-plasma membrane contact site"/>
    <property type="evidence" value="ECO:0007669"/>
    <property type="project" value="TreeGrafter"/>
</dbReference>
<dbReference type="EMBL" id="BLLF01001667">
    <property type="protein sequence ID" value="GFH20611.1"/>
    <property type="molecule type" value="Genomic_DNA"/>
</dbReference>
<feature type="compositionally biased region" description="Polar residues" evidence="1">
    <location>
        <begin position="1"/>
        <end position="12"/>
    </location>
</feature>